<organism evidence="4 5">
    <name type="scientific">Fibrella aestuarina BUZ 2</name>
    <dbReference type="NCBI Taxonomy" id="1166018"/>
    <lineage>
        <taxon>Bacteria</taxon>
        <taxon>Pseudomonadati</taxon>
        <taxon>Bacteroidota</taxon>
        <taxon>Cytophagia</taxon>
        <taxon>Cytophagales</taxon>
        <taxon>Spirosomataceae</taxon>
        <taxon>Fibrella</taxon>
    </lineage>
</organism>
<feature type="domain" description="N-acetyltransferase" evidence="3">
    <location>
        <begin position="2"/>
        <end position="148"/>
    </location>
</feature>
<evidence type="ECO:0000256" key="1">
    <source>
        <dbReference type="ARBA" id="ARBA00022679"/>
    </source>
</evidence>
<dbReference type="PROSITE" id="PS51186">
    <property type="entry name" value="GNAT"/>
    <property type="match status" value="1"/>
</dbReference>
<keyword evidence="2 4" id="KW-0012">Acyltransferase</keyword>
<dbReference type="Pfam" id="PF00583">
    <property type="entry name" value="Acetyltransf_1"/>
    <property type="match status" value="1"/>
</dbReference>
<dbReference type="PATRIC" id="fig|1166018.3.peg.24"/>
<keyword evidence="1 4" id="KW-0808">Transferase</keyword>
<sequence>MTLLRTTSDHTDFQRLVLALDTYLTGVNGSDDAYYRQFNTIDALRYVVVAYVNDVPVGCGAFKPFDQQATEIKRMFVDPAHRGQGIAQAILAELEGWSHEEGYTACVLETSVKLPGAVQLYTKWGYERTPNYGQYVGMPDSICFRKSL</sequence>
<accession>I0K1N5</accession>
<dbReference type="InterPro" id="IPR000182">
    <property type="entry name" value="GNAT_dom"/>
</dbReference>
<dbReference type="EMBL" id="HE796683">
    <property type="protein sequence ID" value="CCG98038.1"/>
    <property type="molecule type" value="Genomic_DNA"/>
</dbReference>
<dbReference type="OrthoDB" id="9803233at2"/>
<evidence type="ECO:0000256" key="2">
    <source>
        <dbReference type="ARBA" id="ARBA00023315"/>
    </source>
</evidence>
<dbReference type="KEGG" id="fae:FAES_0024"/>
<dbReference type="eggNOG" id="COG0456">
    <property type="taxonomic scope" value="Bacteria"/>
</dbReference>
<dbReference type="Proteomes" id="UP000011058">
    <property type="component" value="Chromosome"/>
</dbReference>
<dbReference type="RefSeq" id="WP_015329138.1">
    <property type="nucleotide sequence ID" value="NC_020054.1"/>
</dbReference>
<dbReference type="AlphaFoldDB" id="I0K1N5"/>
<dbReference type="HOGENOM" id="CLU_013985_11_8_10"/>
<reference evidence="4 5" key="1">
    <citation type="journal article" date="2012" name="J. Bacteriol.">
        <title>Genome Sequence of Fibrella aestuarina BUZ 2T, a Filamentous Marine Bacterium.</title>
        <authorList>
            <person name="Filippini M."/>
            <person name="Qi W."/>
            <person name="Blom J."/>
            <person name="Goesmann A."/>
            <person name="Smits T.H."/>
            <person name="Bagheri H.C."/>
        </authorList>
    </citation>
    <scope>NUCLEOTIDE SEQUENCE [LARGE SCALE GENOMIC DNA]</scope>
    <source>
        <strain evidence="5">BUZ 2T</strain>
    </source>
</reference>
<evidence type="ECO:0000313" key="5">
    <source>
        <dbReference type="Proteomes" id="UP000011058"/>
    </source>
</evidence>
<dbReference type="EC" id="2.3.1.-" evidence="4"/>
<evidence type="ECO:0000259" key="3">
    <source>
        <dbReference type="PROSITE" id="PS51186"/>
    </source>
</evidence>
<dbReference type="GO" id="GO:0016747">
    <property type="term" value="F:acyltransferase activity, transferring groups other than amino-acyl groups"/>
    <property type="evidence" value="ECO:0007669"/>
    <property type="project" value="InterPro"/>
</dbReference>
<dbReference type="InterPro" id="IPR050832">
    <property type="entry name" value="Bact_Acetyltransf"/>
</dbReference>
<dbReference type="STRING" id="1166018.FAES_0024"/>
<gene>
    <name evidence="4" type="ORF">FAES_0024</name>
</gene>
<dbReference type="InterPro" id="IPR016181">
    <property type="entry name" value="Acyl_CoA_acyltransferase"/>
</dbReference>
<protein>
    <submittedName>
        <fullName evidence="4">GCN5-related N-acetyltransferase</fullName>
        <ecNumber evidence="4">2.3.1.-</ecNumber>
    </submittedName>
</protein>
<dbReference type="PANTHER" id="PTHR43877:SF2">
    <property type="entry name" value="AMINOALKYLPHOSPHONATE N-ACETYLTRANSFERASE-RELATED"/>
    <property type="match status" value="1"/>
</dbReference>
<evidence type="ECO:0000313" key="4">
    <source>
        <dbReference type="EMBL" id="CCG98038.1"/>
    </source>
</evidence>
<dbReference type="PANTHER" id="PTHR43877">
    <property type="entry name" value="AMINOALKYLPHOSPHONATE N-ACETYLTRANSFERASE-RELATED-RELATED"/>
    <property type="match status" value="1"/>
</dbReference>
<keyword evidence="5" id="KW-1185">Reference proteome</keyword>
<dbReference type="Gene3D" id="3.40.630.30">
    <property type="match status" value="1"/>
</dbReference>
<dbReference type="CDD" id="cd04301">
    <property type="entry name" value="NAT_SF"/>
    <property type="match status" value="1"/>
</dbReference>
<proteinExistence type="predicted"/>
<dbReference type="SUPFAM" id="SSF55729">
    <property type="entry name" value="Acyl-CoA N-acyltransferases (Nat)"/>
    <property type="match status" value="1"/>
</dbReference>
<name>I0K1N5_9BACT</name>